<dbReference type="OrthoDB" id="10258825at2759"/>
<evidence type="ECO:0000256" key="4">
    <source>
        <dbReference type="ARBA" id="ARBA00022603"/>
    </source>
</evidence>
<evidence type="ECO:0000256" key="9">
    <source>
        <dbReference type="RuleBase" id="RU365074"/>
    </source>
</evidence>
<reference evidence="11" key="1">
    <citation type="submission" date="2012-10" db="EMBL/GenBank/DDBJ databases">
        <authorList>
            <person name="Jelonek L."/>
        </authorList>
    </citation>
    <scope>NUCLEOTIDE SEQUENCE</scope>
    <source>
        <strain evidence="11">Isolate 7/3/14</strain>
    </source>
</reference>
<dbReference type="InterPro" id="IPR042036">
    <property type="entry name" value="RRP8_N"/>
</dbReference>
<evidence type="ECO:0000256" key="7">
    <source>
        <dbReference type="ARBA" id="ARBA00023242"/>
    </source>
</evidence>
<keyword evidence="6 9" id="KW-0949">S-adenosyl-L-methionine</keyword>
<dbReference type="GO" id="GO:0016433">
    <property type="term" value="F:rRNA (adenine) methyltransferase activity"/>
    <property type="evidence" value="ECO:0007669"/>
    <property type="project" value="UniProtKB-ARBA"/>
</dbReference>
<evidence type="ECO:0000256" key="1">
    <source>
        <dbReference type="ARBA" id="ARBA00004604"/>
    </source>
</evidence>
<feature type="compositionally biased region" description="Basic and acidic residues" evidence="10">
    <location>
        <begin position="109"/>
        <end position="143"/>
    </location>
</feature>
<reference evidence="11 13" key="2">
    <citation type="journal article" date="2013" name="J. Biotechnol.">
        <title>Establishment and interpretation of the genome sequence of the phytopathogenic fungus Rhizoctonia solani AG1-IB isolate 7/3/14.</title>
        <authorList>
            <person name="Wibberg D.W."/>
            <person name="Jelonek L.J."/>
            <person name="Rupp O.R."/>
            <person name="Hennig M.H."/>
            <person name="Eikmeyer F.E."/>
            <person name="Goesmann A.G."/>
            <person name="Hartmann A.H."/>
            <person name="Borriss R.B."/>
            <person name="Grosch R.G."/>
            <person name="Puehler A.P."/>
            <person name="Schlueter A.S."/>
        </authorList>
    </citation>
    <scope>NUCLEOTIDE SEQUENCE [LARGE SCALE GENOMIC DNA]</scope>
    <source>
        <strain evidence="13">AG1-IB / isolate 7/3/14</strain>
        <strain evidence="11">Isolate 7/3/14</strain>
    </source>
</reference>
<evidence type="ECO:0000256" key="3">
    <source>
        <dbReference type="ARBA" id="ARBA00022552"/>
    </source>
</evidence>
<evidence type="ECO:0000313" key="11">
    <source>
        <dbReference type="EMBL" id="CCO34077.1"/>
    </source>
</evidence>
<evidence type="ECO:0000256" key="2">
    <source>
        <dbReference type="ARBA" id="ARBA00006301"/>
    </source>
</evidence>
<dbReference type="PANTHER" id="PTHR12787">
    <property type="entry name" value="RIBOSOMAL RNA-PROCESSING PROTEIN 8"/>
    <property type="match status" value="1"/>
</dbReference>
<dbReference type="InterPro" id="IPR007823">
    <property type="entry name" value="RRP8"/>
</dbReference>
<reference evidence="12 14" key="3">
    <citation type="submission" date="2014-11" db="EMBL/GenBank/DDBJ databases">
        <authorList>
            <person name="Wibberg Daniel"/>
        </authorList>
    </citation>
    <scope>NUCLEOTIDE SEQUENCE [LARGE SCALE GENOMIC DNA]</scope>
    <source>
        <strain evidence="12">Rhizoctonia solani AG1-IB 7/3/14</strain>
    </source>
</reference>
<dbReference type="EMBL" id="CAOJ01012576">
    <property type="protein sequence ID" value="CCO34077.1"/>
    <property type="molecule type" value="Genomic_DNA"/>
</dbReference>
<dbReference type="HOGENOM" id="CLU_027694_2_2_1"/>
<gene>
    <name evidence="11" type="primary">rrp8</name>
    <name evidence="11" type="ORF">BN14_08169</name>
    <name evidence="12" type="ORF">RSOLAG1IB_09504</name>
</gene>
<evidence type="ECO:0000313" key="14">
    <source>
        <dbReference type="Proteomes" id="UP000059188"/>
    </source>
</evidence>
<accession>M5CDY9</accession>
<keyword evidence="5 9" id="KW-0808">Transferase</keyword>
<evidence type="ECO:0000256" key="6">
    <source>
        <dbReference type="ARBA" id="ARBA00022691"/>
    </source>
</evidence>
<dbReference type="PANTHER" id="PTHR12787:SF0">
    <property type="entry name" value="RIBOSOMAL RNA-PROCESSING PROTEIN 8"/>
    <property type="match status" value="1"/>
</dbReference>
<keyword evidence="3 9" id="KW-0698">rRNA processing</keyword>
<dbReference type="Gene3D" id="3.40.50.150">
    <property type="entry name" value="Vaccinia Virus protein VP39"/>
    <property type="match status" value="1"/>
</dbReference>
<feature type="compositionally biased region" description="Basic and acidic residues" evidence="10">
    <location>
        <begin position="155"/>
        <end position="164"/>
    </location>
</feature>
<name>M5CDY9_THACB</name>
<dbReference type="Gene3D" id="1.10.10.2150">
    <property type="entry name" value="Ribosomal RNA-processing protein 8, N-terminal domain"/>
    <property type="match status" value="1"/>
</dbReference>
<dbReference type="STRING" id="1108050.M5CDY9"/>
<evidence type="ECO:0000313" key="12">
    <source>
        <dbReference type="EMBL" id="CEL60280.1"/>
    </source>
</evidence>
<dbReference type="CDD" id="cd02440">
    <property type="entry name" value="AdoMet_MTases"/>
    <property type="match status" value="1"/>
</dbReference>
<evidence type="ECO:0000256" key="8">
    <source>
        <dbReference type="ARBA" id="ARBA00076672"/>
    </source>
</evidence>
<evidence type="ECO:0000256" key="10">
    <source>
        <dbReference type="SAM" id="MobiDB-lite"/>
    </source>
</evidence>
<evidence type="ECO:0000313" key="13">
    <source>
        <dbReference type="Proteomes" id="UP000012065"/>
    </source>
</evidence>
<dbReference type="SUPFAM" id="SSF53335">
    <property type="entry name" value="S-adenosyl-L-methionine-dependent methyltransferases"/>
    <property type="match status" value="1"/>
</dbReference>
<comment type="function">
    <text evidence="9">S-adenosyl-L-methionine-dependent methyltransferase that specifically methylates the N(1) position of adenine in helix 25.1 in 25S rRNA. Required both for ribosomal 40S and 60S subunits biogenesis. Required for efficient pre-rRNA cleavage at site A2.</text>
</comment>
<dbReference type="GO" id="GO:0042273">
    <property type="term" value="P:ribosomal large subunit biogenesis"/>
    <property type="evidence" value="ECO:0007669"/>
    <property type="project" value="TreeGrafter"/>
</dbReference>
<keyword evidence="4 9" id="KW-0489">Methyltransferase</keyword>
<dbReference type="FunFam" id="1.10.10.2150:FF:000001">
    <property type="entry name" value="Ribosomal RNA-processing protein 8"/>
    <property type="match status" value="1"/>
</dbReference>
<dbReference type="Pfam" id="PF05148">
    <property type="entry name" value="Methyltransf_8"/>
    <property type="match status" value="1"/>
</dbReference>
<dbReference type="GO" id="GO:0005730">
    <property type="term" value="C:nucleolus"/>
    <property type="evidence" value="ECO:0007669"/>
    <property type="project" value="UniProtKB-SubCell"/>
</dbReference>
<dbReference type="Proteomes" id="UP000012065">
    <property type="component" value="Unassembled WGS sequence"/>
</dbReference>
<dbReference type="EC" id="2.1.1.-" evidence="9"/>
<dbReference type="InterPro" id="IPR029063">
    <property type="entry name" value="SAM-dependent_MTases_sf"/>
</dbReference>
<dbReference type="AlphaFoldDB" id="M5CDY9"/>
<dbReference type="Proteomes" id="UP000059188">
    <property type="component" value="Unassembled WGS sequence"/>
</dbReference>
<organism evidence="11 13">
    <name type="scientific">Thanatephorus cucumeris (strain AG1-IB / isolate 7/3/14)</name>
    <name type="common">Lettuce bottom rot fungus</name>
    <name type="synonym">Rhizoctonia solani</name>
    <dbReference type="NCBI Taxonomy" id="1108050"/>
    <lineage>
        <taxon>Eukaryota</taxon>
        <taxon>Fungi</taxon>
        <taxon>Dikarya</taxon>
        <taxon>Basidiomycota</taxon>
        <taxon>Agaricomycotina</taxon>
        <taxon>Agaricomycetes</taxon>
        <taxon>Cantharellales</taxon>
        <taxon>Ceratobasidiaceae</taxon>
        <taxon>Rhizoctonia</taxon>
        <taxon>Rhizoctonia solani AG-1</taxon>
    </lineage>
</organism>
<keyword evidence="14" id="KW-1185">Reference proteome</keyword>
<protein>
    <recommendedName>
        <fullName evidence="8 9">Ribosomal RNA-processing protein 8</fullName>
        <ecNumber evidence="9">2.1.1.-</ecNumber>
    </recommendedName>
</protein>
<feature type="region of interest" description="Disordered" evidence="10">
    <location>
        <begin position="1"/>
        <end position="174"/>
    </location>
</feature>
<keyword evidence="7 9" id="KW-0539">Nucleus</keyword>
<evidence type="ECO:0000256" key="5">
    <source>
        <dbReference type="ARBA" id="ARBA00022679"/>
    </source>
</evidence>
<dbReference type="EMBL" id="LN679144">
    <property type="protein sequence ID" value="CEL60280.1"/>
    <property type="molecule type" value="Genomic_DNA"/>
</dbReference>
<comment type="similarity">
    <text evidence="2 9">Belongs to the methyltransferase superfamily. RRP8 family.</text>
</comment>
<proteinExistence type="inferred from homology"/>
<feature type="compositionally biased region" description="Basic and acidic residues" evidence="10">
    <location>
        <begin position="81"/>
        <end position="95"/>
    </location>
</feature>
<sequence length="425" mass="46962">MALFESSWDTKSSNDALVRNSALSVKPKSGKKTKDRRDSVKPSTHPEGNAEGANIDLDKLLKKMSDIGGGETKAKGNGKGNGKDGGRKAKSKGKESLVPSKPEITGKAVEGKKETGKGKGKERREVQVEEAVIGEKRKAKEESGSPVKSKKQKTNKKERARTEPKPGNTHVGGLATIDAQETANEPLSELQKLMKQNLQGSKFRIINEKLYKSSSQDAQDLMCKEPETYTEYHIGFRHQTKSWPSNPVDLISTSLSTLPPRSIIVDLGCGDAQLAKTLVPQGLSVLSFDLVSDNKWVVEADICTRIPLPGSEEPQYDGALADACVCSLSLMSTNWIGCAREAWRVLRIGGRFVVAEVTSRFRDSKEFTKVLSELGFELIEQSAPSTHFLLFEFRKVERKRDIQTSWKDIQKNAEGLLKPCEYKRR</sequence>
<feature type="compositionally biased region" description="Basic and acidic residues" evidence="10">
    <location>
        <begin position="56"/>
        <end position="65"/>
    </location>
</feature>
<comment type="subcellular location">
    <subcellularLocation>
        <location evidence="1 9">Nucleus</location>
        <location evidence="1 9">Nucleolus</location>
    </subcellularLocation>
</comment>